<evidence type="ECO:0008006" key="3">
    <source>
        <dbReference type="Google" id="ProtNLM"/>
    </source>
</evidence>
<proteinExistence type="predicted"/>
<comment type="caution">
    <text evidence="1">The sequence shown here is derived from an EMBL/GenBank/DDBJ whole genome shotgun (WGS) entry which is preliminary data.</text>
</comment>
<dbReference type="Proteomes" id="UP000828390">
    <property type="component" value="Unassembled WGS sequence"/>
</dbReference>
<reference evidence="1" key="1">
    <citation type="journal article" date="2019" name="bioRxiv">
        <title>The Genome of the Zebra Mussel, Dreissena polymorpha: A Resource for Invasive Species Research.</title>
        <authorList>
            <person name="McCartney M.A."/>
            <person name="Auch B."/>
            <person name="Kono T."/>
            <person name="Mallez S."/>
            <person name="Zhang Y."/>
            <person name="Obille A."/>
            <person name="Becker A."/>
            <person name="Abrahante J.E."/>
            <person name="Garbe J."/>
            <person name="Badalamenti J.P."/>
            <person name="Herman A."/>
            <person name="Mangelson H."/>
            <person name="Liachko I."/>
            <person name="Sullivan S."/>
            <person name="Sone E.D."/>
            <person name="Koren S."/>
            <person name="Silverstein K.A.T."/>
            <person name="Beckman K.B."/>
            <person name="Gohl D.M."/>
        </authorList>
    </citation>
    <scope>NUCLEOTIDE SEQUENCE</scope>
    <source>
        <strain evidence="1">Duluth1</strain>
        <tissue evidence="1">Whole animal</tissue>
    </source>
</reference>
<organism evidence="1 2">
    <name type="scientific">Dreissena polymorpha</name>
    <name type="common">Zebra mussel</name>
    <name type="synonym">Mytilus polymorpha</name>
    <dbReference type="NCBI Taxonomy" id="45954"/>
    <lineage>
        <taxon>Eukaryota</taxon>
        <taxon>Metazoa</taxon>
        <taxon>Spiralia</taxon>
        <taxon>Lophotrochozoa</taxon>
        <taxon>Mollusca</taxon>
        <taxon>Bivalvia</taxon>
        <taxon>Autobranchia</taxon>
        <taxon>Heteroconchia</taxon>
        <taxon>Euheterodonta</taxon>
        <taxon>Imparidentia</taxon>
        <taxon>Neoheterodontei</taxon>
        <taxon>Myida</taxon>
        <taxon>Dreissenoidea</taxon>
        <taxon>Dreissenidae</taxon>
        <taxon>Dreissena</taxon>
    </lineage>
</organism>
<reference evidence="1" key="2">
    <citation type="submission" date="2020-11" db="EMBL/GenBank/DDBJ databases">
        <authorList>
            <person name="McCartney M.A."/>
            <person name="Auch B."/>
            <person name="Kono T."/>
            <person name="Mallez S."/>
            <person name="Becker A."/>
            <person name="Gohl D.M."/>
            <person name="Silverstein K.A.T."/>
            <person name="Koren S."/>
            <person name="Bechman K.B."/>
            <person name="Herman A."/>
            <person name="Abrahante J.E."/>
            <person name="Garbe J."/>
        </authorList>
    </citation>
    <scope>NUCLEOTIDE SEQUENCE</scope>
    <source>
        <strain evidence="1">Duluth1</strain>
        <tissue evidence="1">Whole animal</tissue>
    </source>
</reference>
<name>A0A9D4GYH7_DREPO</name>
<keyword evidence="2" id="KW-1185">Reference proteome</keyword>
<dbReference type="AlphaFoldDB" id="A0A9D4GYH7"/>
<gene>
    <name evidence="1" type="ORF">DPMN_127168</name>
</gene>
<evidence type="ECO:0000313" key="1">
    <source>
        <dbReference type="EMBL" id="KAH3825295.1"/>
    </source>
</evidence>
<dbReference type="EMBL" id="JAIWYP010000005">
    <property type="protein sequence ID" value="KAH3825295.1"/>
    <property type="molecule type" value="Genomic_DNA"/>
</dbReference>
<sequence length="136" mass="15061">MFNIGVTDRHWTLIDSFHRDSVCSIKWRGSISTQFRVNQDVRQGGVLRTDLYKCYVNPLLNCLQESGIGSSIGDIRCAASACADDISICATSAAEAQALLNTSAKFVNIHDIYCSQLSRYTLKLVISVQNLQKTLL</sequence>
<accession>A0A9D4GYH7</accession>
<protein>
    <recommendedName>
        <fullName evidence="3">Reverse transcriptase domain-containing protein</fullName>
    </recommendedName>
</protein>
<evidence type="ECO:0000313" key="2">
    <source>
        <dbReference type="Proteomes" id="UP000828390"/>
    </source>
</evidence>